<reference evidence="1" key="1">
    <citation type="submission" date="2019-05" db="EMBL/GenBank/DDBJ databases">
        <authorList>
            <consortium name="Pathogen Informatics"/>
        </authorList>
    </citation>
    <scope>NUCLEOTIDE SEQUENCE [LARGE SCALE GENOMIC DNA]</scope>
    <source>
        <strain evidence="1">NCTC12965</strain>
    </source>
</reference>
<dbReference type="AlphaFoldDB" id="A0A4U9VV13"/>
<evidence type="ECO:0000313" key="1">
    <source>
        <dbReference type="EMBL" id="VTR50463.1"/>
    </source>
</evidence>
<sequence>MVYYGIIFDHPQLVLSDSLFGLRWRFFKYWQFLDHGGHLGSRIGRAGQYAGVITRNYGWAVISGAYVGDKISPLSESTVLARSA</sequence>
<proteinExistence type="predicted"/>
<accession>A0A4U9VV13</accession>
<organism evidence="1">
    <name type="scientific">Serratia fonticola</name>
    <dbReference type="NCBI Taxonomy" id="47917"/>
    <lineage>
        <taxon>Bacteria</taxon>
        <taxon>Pseudomonadati</taxon>
        <taxon>Pseudomonadota</taxon>
        <taxon>Gammaproteobacteria</taxon>
        <taxon>Enterobacterales</taxon>
        <taxon>Yersiniaceae</taxon>
        <taxon>Serratia</taxon>
    </lineage>
</organism>
<dbReference type="EMBL" id="CABEEZ010000122">
    <property type="protein sequence ID" value="VTR50463.1"/>
    <property type="molecule type" value="Genomic_DNA"/>
</dbReference>
<protein>
    <submittedName>
        <fullName evidence="1">Malate-2H(+)/Na(+)-lactate antiporter</fullName>
    </submittedName>
</protein>
<gene>
    <name evidence="1" type="primary">mleN_2</name>
    <name evidence="1" type="ORF">NCTC12965_05980</name>
</gene>
<name>A0A4U9VV13_SERFO</name>